<reference evidence="1 2" key="1">
    <citation type="submission" date="2016-10" db="EMBL/GenBank/DDBJ databases">
        <authorList>
            <person name="de Groot N.N."/>
        </authorList>
    </citation>
    <scope>NUCLEOTIDE SEQUENCE [LARGE SCALE GENOMIC DNA]</scope>
    <source>
        <strain evidence="1 2">DSM 1283</strain>
    </source>
</reference>
<dbReference type="Proteomes" id="UP000198806">
    <property type="component" value="Unassembled WGS sequence"/>
</dbReference>
<accession>A0A1I5DPZ4</accession>
<evidence type="ECO:0000313" key="2">
    <source>
        <dbReference type="Proteomes" id="UP000198806"/>
    </source>
</evidence>
<dbReference type="EMBL" id="FOWD01000006">
    <property type="protein sequence ID" value="SFO01313.1"/>
    <property type="molecule type" value="Genomic_DNA"/>
</dbReference>
<name>A0A1I5DPZ4_9FIRM</name>
<sequence length="49" mass="6002">MEYGIIEQDKEAENLVKWFLLNSQIKENNAEIRELMKNYKEQNFRPERA</sequence>
<keyword evidence="2" id="KW-1185">Reference proteome</keyword>
<dbReference type="RefSeq" id="WP_242960861.1">
    <property type="nucleotide sequence ID" value="NZ_BAABFM010000013.1"/>
</dbReference>
<evidence type="ECO:0000313" key="1">
    <source>
        <dbReference type="EMBL" id="SFO01313.1"/>
    </source>
</evidence>
<dbReference type="AlphaFoldDB" id="A0A1I5DPZ4"/>
<dbReference type="STRING" id="1527.SAMN04489757_106131"/>
<gene>
    <name evidence="1" type="ORF">SAMN04489757_106131</name>
</gene>
<protein>
    <submittedName>
        <fullName evidence="1">Uncharacterized protein</fullName>
    </submittedName>
</protein>
<proteinExistence type="predicted"/>
<organism evidence="1 2">
    <name type="scientific">Anaerocolumna aminovalerica</name>
    <dbReference type="NCBI Taxonomy" id="1527"/>
    <lineage>
        <taxon>Bacteria</taxon>
        <taxon>Bacillati</taxon>
        <taxon>Bacillota</taxon>
        <taxon>Clostridia</taxon>
        <taxon>Lachnospirales</taxon>
        <taxon>Lachnospiraceae</taxon>
        <taxon>Anaerocolumna</taxon>
    </lineage>
</organism>